<dbReference type="AlphaFoldDB" id="Q966F2"/>
<feature type="compositionally biased region" description="Polar residues" evidence="1">
    <location>
        <begin position="209"/>
        <end position="221"/>
    </location>
</feature>
<dbReference type="PaxDb" id="6239-T13G4.7"/>
<evidence type="ECO:0000313" key="2">
    <source>
        <dbReference type="EMBL" id="CCD67538.3"/>
    </source>
</evidence>
<protein>
    <submittedName>
        <fullName evidence="2">U1 small nuclear ribonucleoprotein C</fullName>
    </submittedName>
</protein>
<dbReference type="Proteomes" id="UP000001940">
    <property type="component" value="Chromosome X"/>
</dbReference>
<gene>
    <name evidence="2" type="ORF">CELE_T13G4.7</name>
    <name evidence="2 4" type="ORF">T13G4.7</name>
</gene>
<dbReference type="EMBL" id="BX284606">
    <property type="protein sequence ID" value="CCD67538.3"/>
    <property type="molecule type" value="Genomic_DNA"/>
</dbReference>
<reference evidence="2 3" key="1">
    <citation type="journal article" date="1998" name="Science">
        <title>Genome sequence of the nematode C. elegans: a platform for investigating biology.</title>
        <authorList>
            <consortium name="The C. elegans sequencing consortium"/>
            <person name="Sulson J.E."/>
            <person name="Waterston R."/>
        </authorList>
    </citation>
    <scope>NUCLEOTIDE SEQUENCE [LARGE SCALE GENOMIC DNA]</scope>
    <source>
        <strain evidence="2 3">Bristol N2</strain>
    </source>
</reference>
<keyword evidence="2" id="KW-0687">Ribonucleoprotein</keyword>
<feature type="region of interest" description="Disordered" evidence="1">
    <location>
        <begin position="201"/>
        <end position="221"/>
    </location>
</feature>
<dbReference type="WormBase" id="T13G4.7">
    <property type="protein sequence ID" value="CE48066"/>
    <property type="gene ID" value="WBGene00020494"/>
</dbReference>
<dbReference type="InParanoid" id="Q966F2"/>
<organism evidence="2 3">
    <name type="scientific">Caenorhabditis elegans</name>
    <dbReference type="NCBI Taxonomy" id="6239"/>
    <lineage>
        <taxon>Eukaryota</taxon>
        <taxon>Metazoa</taxon>
        <taxon>Ecdysozoa</taxon>
        <taxon>Nematoda</taxon>
        <taxon>Chromadorea</taxon>
        <taxon>Rhabditida</taxon>
        <taxon>Rhabditina</taxon>
        <taxon>Rhabditomorpha</taxon>
        <taxon>Rhabditoidea</taxon>
        <taxon>Rhabditidae</taxon>
        <taxon>Peloderinae</taxon>
        <taxon>Caenorhabditis</taxon>
    </lineage>
</organism>
<proteinExistence type="predicted"/>
<dbReference type="Bgee" id="WBGene00020494">
    <property type="expression patterns" value="Expressed in anatomical system and 2 other cell types or tissues"/>
</dbReference>
<evidence type="ECO:0000313" key="4">
    <source>
        <dbReference type="WormBase" id="T13G4.7"/>
    </source>
</evidence>
<feature type="compositionally biased region" description="Polar residues" evidence="1">
    <location>
        <begin position="13"/>
        <end position="27"/>
    </location>
</feature>
<dbReference type="UCSC" id="T13G4.7">
    <property type="organism name" value="c. elegans"/>
</dbReference>
<dbReference type="GO" id="GO:1990904">
    <property type="term" value="C:ribonucleoprotein complex"/>
    <property type="evidence" value="ECO:0007669"/>
    <property type="project" value="UniProtKB-KW"/>
</dbReference>
<dbReference type="AGR" id="WB:WBGene00020494"/>
<accession>Q966F2</accession>
<evidence type="ECO:0000256" key="1">
    <source>
        <dbReference type="SAM" id="MobiDB-lite"/>
    </source>
</evidence>
<sequence>MPPPAKKPCAPANGNNMNPSMTSSQPANVERSREIPQTGRLTSANEASQQQNVPPHPNGYRQGANSYIEFLDQVYEIANVLATVFPPRTDQQNGQALPQTEAPADPVGGGYAPEHLPPHQGVPGWFVPMQGWTAPIRPPFLQFCPAPGFAPTPWFPAPYGGPHPGWFAPQYGWYGPPRGFPYPPPPPPMYHHPMFMANYNPPQHGAVNPTPSNGEAQNTDH</sequence>
<feature type="region of interest" description="Disordered" evidence="1">
    <location>
        <begin position="1"/>
        <end position="61"/>
    </location>
</feature>
<keyword evidence="3" id="KW-1185">Reference proteome</keyword>
<dbReference type="HOGENOM" id="CLU_1251644_0_0_1"/>
<name>Q966F2_CAEEL</name>
<feature type="compositionally biased region" description="Polar residues" evidence="1">
    <location>
        <begin position="39"/>
        <end position="53"/>
    </location>
</feature>
<evidence type="ECO:0000313" key="3">
    <source>
        <dbReference type="Proteomes" id="UP000001940"/>
    </source>
</evidence>